<accession>F8GW86</accession>
<gene>
    <name evidence="1" type="ordered locus">CNE_BB1p02370</name>
</gene>
<reference evidence="1 2" key="1">
    <citation type="journal article" date="2011" name="J. Bacteriol.">
        <title>Complete genome sequence of the type strain Cupriavidus necator N-1.</title>
        <authorList>
            <person name="Poehlein A."/>
            <person name="Kusian B."/>
            <person name="Friedrich B."/>
            <person name="Daniel R."/>
            <person name="Bowien B."/>
        </authorList>
    </citation>
    <scope>NUCLEOTIDE SEQUENCE [LARGE SCALE GENOMIC DNA]</scope>
    <source>
        <strain evidence="2">ATCC 43291 / DSM 13513 / CCUG 52238 / LMG 8453 / N-1</strain>
        <plasmid evidence="1 2">pBB1</plasmid>
    </source>
</reference>
<dbReference type="Proteomes" id="UP000006798">
    <property type="component" value="Plasmid pBB1"/>
</dbReference>
<evidence type="ECO:0000313" key="1">
    <source>
        <dbReference type="EMBL" id="AEI81661.1"/>
    </source>
</evidence>
<dbReference type="EMBL" id="CP002879">
    <property type="protein sequence ID" value="AEI81661.1"/>
    <property type="molecule type" value="Genomic_DNA"/>
</dbReference>
<dbReference type="Gene3D" id="1.10.10.60">
    <property type="entry name" value="Homeodomain-like"/>
    <property type="match status" value="1"/>
</dbReference>
<proteinExistence type="predicted"/>
<dbReference type="HOGENOM" id="CLU_3078957_0_0_4"/>
<organism evidence="1 2">
    <name type="scientific">Cupriavidus necator (strain ATCC 43291 / DSM 13513 / CCUG 52238 / LMG 8453 / N-1)</name>
    <name type="common">Ralstonia eutropha</name>
    <dbReference type="NCBI Taxonomy" id="1042878"/>
    <lineage>
        <taxon>Bacteria</taxon>
        <taxon>Pseudomonadati</taxon>
        <taxon>Pseudomonadota</taxon>
        <taxon>Betaproteobacteria</taxon>
        <taxon>Burkholderiales</taxon>
        <taxon>Burkholderiaceae</taxon>
        <taxon>Cupriavidus</taxon>
    </lineage>
</organism>
<geneLocation type="plasmid" evidence="1 2">
    <name>pBB1</name>
</geneLocation>
<dbReference type="AlphaFoldDB" id="F8GW86"/>
<evidence type="ECO:0000313" key="2">
    <source>
        <dbReference type="Proteomes" id="UP000006798"/>
    </source>
</evidence>
<protein>
    <submittedName>
        <fullName evidence="1">Uncharacterized protein</fullName>
    </submittedName>
</protein>
<name>F8GW86_CUPNN</name>
<keyword evidence="1" id="KW-0614">Plasmid</keyword>
<dbReference type="KEGG" id="cnc:CNE_BB1p02370"/>
<sequence length="52" mass="5906">MVRYLSEVSRKHAEIALLLGFSGPSSFSLSRWFRHEFGYKVQDWTGGSTPSV</sequence>